<proteinExistence type="predicted"/>
<feature type="transmembrane region" description="Helical" evidence="1">
    <location>
        <begin position="38"/>
        <end position="58"/>
    </location>
</feature>
<feature type="transmembrane region" description="Helical" evidence="1">
    <location>
        <begin position="203"/>
        <end position="221"/>
    </location>
</feature>
<evidence type="ECO:0000313" key="4">
    <source>
        <dbReference type="Proteomes" id="UP000186868"/>
    </source>
</evidence>
<dbReference type="EMBL" id="MRCB01000015">
    <property type="protein sequence ID" value="OKH22246.1"/>
    <property type="molecule type" value="Genomic_DNA"/>
</dbReference>
<accession>A0A1U7HF93</accession>
<keyword evidence="1" id="KW-0812">Transmembrane</keyword>
<evidence type="ECO:0000256" key="1">
    <source>
        <dbReference type="SAM" id="Phobius"/>
    </source>
</evidence>
<evidence type="ECO:0000313" key="3">
    <source>
        <dbReference type="EMBL" id="OKH22246.1"/>
    </source>
</evidence>
<name>A0A1U7HF93_9CYAN</name>
<protein>
    <submittedName>
        <fullName evidence="3">Abortive phage infection protein</fullName>
    </submittedName>
</protein>
<feature type="transmembrane region" description="Helical" evidence="1">
    <location>
        <begin position="88"/>
        <end position="110"/>
    </location>
</feature>
<dbReference type="Proteomes" id="UP000186868">
    <property type="component" value="Unassembled WGS sequence"/>
</dbReference>
<reference evidence="3 4" key="1">
    <citation type="submission" date="2016-11" db="EMBL/GenBank/DDBJ databases">
        <title>Draft Genome Sequences of Nine Cyanobacterial Strains from Diverse Habitats.</title>
        <authorList>
            <person name="Zhu T."/>
            <person name="Hou S."/>
            <person name="Lu X."/>
            <person name="Hess W.R."/>
        </authorList>
    </citation>
    <scope>NUCLEOTIDE SEQUENCE [LARGE SCALE GENOMIC DNA]</scope>
    <source>
        <strain evidence="3 4">NIES-593</strain>
    </source>
</reference>
<dbReference type="Pfam" id="PF02517">
    <property type="entry name" value="Rce1-like"/>
    <property type="match status" value="1"/>
</dbReference>
<keyword evidence="1" id="KW-1133">Transmembrane helix</keyword>
<dbReference type="GO" id="GO:0004175">
    <property type="term" value="F:endopeptidase activity"/>
    <property type="evidence" value="ECO:0007669"/>
    <property type="project" value="UniProtKB-ARBA"/>
</dbReference>
<dbReference type="OrthoDB" id="3034706at2"/>
<feature type="transmembrane region" description="Helical" evidence="1">
    <location>
        <begin position="176"/>
        <end position="196"/>
    </location>
</feature>
<feature type="domain" description="CAAX prenyl protease 2/Lysostaphin resistance protein A-like" evidence="2">
    <location>
        <begin position="124"/>
        <end position="214"/>
    </location>
</feature>
<sequence>MISYPAPARLGIFILALLSIWLPLAIPVYSLLKSDPNLATILTMGLMFIAFIILLRFWSQKVYLDSHWLKRYGLVGTRQNGVDLLNGLSIGLLSVLGLFALEAILGWVIIKTPSIFLLRIVGEGLLSALGIGLAEELLFRGWFLNELERDYSPNTVLWANALIFALLHFLKPIEEILRTFPTFPALILLGLTLVWAKRSSSQRLGICIGIHAGLVWGYYILNVGQLLQYTGKVSPWITGIDNNPIAGAMGIIFLGILAVWMRKRARISGKIKPSVDT</sequence>
<comment type="caution">
    <text evidence="3">The sequence shown here is derived from an EMBL/GenBank/DDBJ whole genome shotgun (WGS) entry which is preliminary data.</text>
</comment>
<dbReference type="AlphaFoldDB" id="A0A1U7HF93"/>
<keyword evidence="1" id="KW-0472">Membrane</keyword>
<feature type="transmembrane region" description="Helical" evidence="1">
    <location>
        <begin position="116"/>
        <end position="139"/>
    </location>
</feature>
<dbReference type="PANTHER" id="PTHR39430:SF1">
    <property type="entry name" value="PROTEASE"/>
    <property type="match status" value="1"/>
</dbReference>
<dbReference type="PANTHER" id="PTHR39430">
    <property type="entry name" value="MEMBRANE-ASSOCIATED PROTEASE-RELATED"/>
    <property type="match status" value="1"/>
</dbReference>
<feature type="transmembrane region" description="Helical" evidence="1">
    <location>
        <begin position="12"/>
        <end position="32"/>
    </location>
</feature>
<feature type="transmembrane region" description="Helical" evidence="1">
    <location>
        <begin position="244"/>
        <end position="261"/>
    </location>
</feature>
<dbReference type="STRING" id="1921803.NIES593_13355"/>
<dbReference type="InterPro" id="IPR003675">
    <property type="entry name" value="Rce1/LyrA-like_dom"/>
</dbReference>
<gene>
    <name evidence="3" type="ORF">NIES593_13355</name>
</gene>
<evidence type="ECO:0000259" key="2">
    <source>
        <dbReference type="Pfam" id="PF02517"/>
    </source>
</evidence>
<dbReference type="GO" id="GO:0080120">
    <property type="term" value="P:CAAX-box protein maturation"/>
    <property type="evidence" value="ECO:0007669"/>
    <property type="project" value="UniProtKB-ARBA"/>
</dbReference>
<organism evidence="3 4">
    <name type="scientific">Hydrococcus rivularis NIES-593</name>
    <dbReference type="NCBI Taxonomy" id="1921803"/>
    <lineage>
        <taxon>Bacteria</taxon>
        <taxon>Bacillati</taxon>
        <taxon>Cyanobacteriota</taxon>
        <taxon>Cyanophyceae</taxon>
        <taxon>Pleurocapsales</taxon>
        <taxon>Hydrococcaceae</taxon>
        <taxon>Hydrococcus</taxon>
    </lineage>
</organism>
<keyword evidence="4" id="KW-1185">Reference proteome</keyword>